<dbReference type="EC" id="3.1.3.48" evidence="2 10"/>
<accession>A0A5C3MP71</accession>
<dbReference type="OrthoDB" id="26523at2759"/>
<dbReference type="STRING" id="68775.A0A5C3MP71"/>
<comment type="similarity">
    <text evidence="1 10">Belongs to the MPI phosphatase family.</text>
</comment>
<dbReference type="Gene3D" id="3.40.250.10">
    <property type="entry name" value="Rhodanese-like domain"/>
    <property type="match status" value="1"/>
</dbReference>
<gene>
    <name evidence="13" type="ORF">BDQ12DRAFT_719823</name>
</gene>
<protein>
    <recommendedName>
        <fullName evidence="9 10">M-phase inducer phosphatase</fullName>
        <ecNumber evidence="2 10">3.1.3.48</ecNumber>
    </recommendedName>
</protein>
<evidence type="ECO:0000256" key="6">
    <source>
        <dbReference type="ARBA" id="ARBA00022912"/>
    </source>
</evidence>
<dbReference type="PROSITE" id="PS00380">
    <property type="entry name" value="RHODANESE_1"/>
    <property type="match status" value="1"/>
</dbReference>
<dbReference type="InterPro" id="IPR001763">
    <property type="entry name" value="Rhodanese-like_dom"/>
</dbReference>
<feature type="region of interest" description="Disordered" evidence="11">
    <location>
        <begin position="1"/>
        <end position="23"/>
    </location>
</feature>
<dbReference type="EMBL" id="ML213592">
    <property type="protein sequence ID" value="TFK42991.1"/>
    <property type="molecule type" value="Genomic_DNA"/>
</dbReference>
<evidence type="ECO:0000256" key="2">
    <source>
        <dbReference type="ARBA" id="ARBA00013064"/>
    </source>
</evidence>
<feature type="compositionally biased region" description="Low complexity" evidence="11">
    <location>
        <begin position="250"/>
        <end position="259"/>
    </location>
</feature>
<evidence type="ECO:0000313" key="13">
    <source>
        <dbReference type="EMBL" id="TFK42991.1"/>
    </source>
</evidence>
<evidence type="ECO:0000256" key="9">
    <source>
        <dbReference type="ARBA" id="ARBA00067190"/>
    </source>
</evidence>
<organism evidence="13 14">
    <name type="scientific">Crucibulum laeve</name>
    <dbReference type="NCBI Taxonomy" id="68775"/>
    <lineage>
        <taxon>Eukaryota</taxon>
        <taxon>Fungi</taxon>
        <taxon>Dikarya</taxon>
        <taxon>Basidiomycota</taxon>
        <taxon>Agaricomycotina</taxon>
        <taxon>Agaricomycetes</taxon>
        <taxon>Agaricomycetidae</taxon>
        <taxon>Agaricales</taxon>
        <taxon>Agaricineae</taxon>
        <taxon>Nidulariaceae</taxon>
        <taxon>Crucibulum</taxon>
    </lineage>
</organism>
<dbReference type="GO" id="GO:0005737">
    <property type="term" value="C:cytoplasm"/>
    <property type="evidence" value="ECO:0007669"/>
    <property type="project" value="TreeGrafter"/>
</dbReference>
<keyword evidence="6 10" id="KW-0904">Protein phosphatase</keyword>
<comment type="catalytic activity">
    <reaction evidence="8 10">
        <text>O-phospho-L-tyrosyl-[protein] + H2O = L-tyrosyl-[protein] + phosphate</text>
        <dbReference type="Rhea" id="RHEA:10684"/>
        <dbReference type="Rhea" id="RHEA-COMP:10136"/>
        <dbReference type="Rhea" id="RHEA-COMP:20101"/>
        <dbReference type="ChEBI" id="CHEBI:15377"/>
        <dbReference type="ChEBI" id="CHEBI:43474"/>
        <dbReference type="ChEBI" id="CHEBI:46858"/>
        <dbReference type="ChEBI" id="CHEBI:61978"/>
        <dbReference type="EC" id="3.1.3.48"/>
    </reaction>
</comment>
<feature type="region of interest" description="Disordered" evidence="11">
    <location>
        <begin position="664"/>
        <end position="709"/>
    </location>
</feature>
<feature type="compositionally biased region" description="Polar residues" evidence="11">
    <location>
        <begin position="612"/>
        <end position="631"/>
    </location>
</feature>
<evidence type="ECO:0000256" key="7">
    <source>
        <dbReference type="ARBA" id="ARBA00023306"/>
    </source>
</evidence>
<dbReference type="GO" id="GO:0004792">
    <property type="term" value="F:thiosulfate-cyanide sulfurtransferase activity"/>
    <property type="evidence" value="ECO:0007669"/>
    <property type="project" value="InterPro"/>
</dbReference>
<name>A0A5C3MP71_9AGAR</name>
<evidence type="ECO:0000256" key="3">
    <source>
        <dbReference type="ARBA" id="ARBA00022618"/>
    </source>
</evidence>
<dbReference type="SUPFAM" id="SSF52821">
    <property type="entry name" value="Rhodanese/Cell cycle control phosphatase"/>
    <property type="match status" value="1"/>
</dbReference>
<dbReference type="Proteomes" id="UP000308652">
    <property type="component" value="Unassembled WGS sequence"/>
</dbReference>
<dbReference type="InterPro" id="IPR000751">
    <property type="entry name" value="MPI_Phosphatase"/>
</dbReference>
<sequence length="709" mass="77271">MAFFAQTSKRFLNPPTAPSRKRSQRFIRTHDDIDDFLSSDLELSFASNVSLNSPPHNTIDLTPDMEYAEPMDISPMPNTKPSVSRISGNEQPGLKSRPRAFTSAARLFGSDISNNNANTLLPSPKLLPVPSLKSSGGSTHSSGKRIQRAALPTEWFSTLRAPEPAKVEEPASPADDAMDVDTSYVVEQPPAISFSPAPASAAPTITAFNTLFYDTVSPRRSLDSPAGPQHKKRRSLSPPTERLMGHDHSSSPIPSSPSESKFERISSGPLTSQMNSKPTLQGLGAPSSNFAKRPRRPALSAMIQPYDSPLHSAYPVLSSSNVNEDNTSPKGAPPVRRAFSALLPPSIYMEQESADESSFDGPDMSSPAQAYSKRQQVKTIRRCDGTEDFRPLTGVTAMTMKESPSAKFMGAGLPGFGDNEAHGKILSCHRVTEDGLMRINYQTLNSLLDGQYDSQITDYHIIDCRFDYEYNGGHIPGAVNINTTSAVEELLLGPSLTKPRPSVSGDQARKTILVFHCEFSAKRAPTFAKHLRARDRAMNNHVYPKIHYPEVYILEGGYCQYYKNSGARCEPPAYVTMDDPNHALSRREDLDQFRKARFGRHKSYAYGDLPGKTSSVSQQQQPKRNSAPSAPQTLFAAGSAALQRRRGGGGSLMTLVEDGNVTADADDTDTDIGDSPCPPPTKAATFKGKKIGRGPLTRAETYGPARMPY</sequence>
<dbReference type="FunFam" id="3.40.250.10:FF:000021">
    <property type="entry name" value="M-phase inducer phosphatase cdc-25.2"/>
    <property type="match status" value="1"/>
</dbReference>
<dbReference type="PANTHER" id="PTHR10828">
    <property type="entry name" value="M-PHASE INDUCER PHOSPHATASE DUAL SPECIFICITY PHOSPHATASE CDC25"/>
    <property type="match status" value="1"/>
</dbReference>
<keyword evidence="7 10" id="KW-0131">Cell cycle</keyword>
<dbReference type="PROSITE" id="PS50206">
    <property type="entry name" value="RHODANESE_3"/>
    <property type="match status" value="1"/>
</dbReference>
<keyword evidence="14" id="KW-1185">Reference proteome</keyword>
<dbReference type="InterPro" id="IPR001307">
    <property type="entry name" value="Thiosulphate_STrfase_CS"/>
</dbReference>
<evidence type="ECO:0000256" key="8">
    <source>
        <dbReference type="ARBA" id="ARBA00051722"/>
    </source>
</evidence>
<dbReference type="GO" id="GO:0000086">
    <property type="term" value="P:G2/M transition of mitotic cell cycle"/>
    <property type="evidence" value="ECO:0007669"/>
    <property type="project" value="TreeGrafter"/>
</dbReference>
<proteinExistence type="inferred from homology"/>
<dbReference type="InterPro" id="IPR036873">
    <property type="entry name" value="Rhodanese-like_dom_sf"/>
</dbReference>
<feature type="compositionally biased region" description="Polar residues" evidence="11">
    <location>
        <begin position="268"/>
        <end position="279"/>
    </location>
</feature>
<dbReference type="AlphaFoldDB" id="A0A5C3MP71"/>
<keyword evidence="3 10" id="KW-0132">Cell division</keyword>
<feature type="domain" description="Rhodanese" evidence="12">
    <location>
        <begin position="455"/>
        <end position="570"/>
    </location>
</feature>
<dbReference type="SMART" id="SM00450">
    <property type="entry name" value="RHOD"/>
    <property type="match status" value="1"/>
</dbReference>
<evidence type="ECO:0000256" key="4">
    <source>
        <dbReference type="ARBA" id="ARBA00022776"/>
    </source>
</evidence>
<feature type="compositionally biased region" description="Polar residues" evidence="11">
    <location>
        <begin position="1"/>
        <end position="10"/>
    </location>
</feature>
<dbReference type="Pfam" id="PF00581">
    <property type="entry name" value="Rhodanese"/>
    <property type="match status" value="1"/>
</dbReference>
<evidence type="ECO:0000256" key="10">
    <source>
        <dbReference type="RuleBase" id="RU368028"/>
    </source>
</evidence>
<feature type="region of interest" description="Disordered" evidence="11">
    <location>
        <begin position="355"/>
        <end position="379"/>
    </location>
</feature>
<dbReference type="PRINTS" id="PR00716">
    <property type="entry name" value="MPIPHPHTASE"/>
</dbReference>
<feature type="region of interest" description="Disordered" evidence="11">
    <location>
        <begin position="219"/>
        <end position="292"/>
    </location>
</feature>
<keyword evidence="4 10" id="KW-0498">Mitosis</keyword>
<evidence type="ECO:0000313" key="14">
    <source>
        <dbReference type="Proteomes" id="UP000308652"/>
    </source>
</evidence>
<dbReference type="GO" id="GO:0010971">
    <property type="term" value="P:positive regulation of G2/M transition of mitotic cell cycle"/>
    <property type="evidence" value="ECO:0007669"/>
    <property type="project" value="TreeGrafter"/>
</dbReference>
<comment type="function">
    <text evidence="10">Tyrosine protein phosphatase which functions as a dosage-dependent inducer of mitotic progression.</text>
</comment>
<reference evidence="13 14" key="1">
    <citation type="journal article" date="2019" name="Nat. Ecol. Evol.">
        <title>Megaphylogeny resolves global patterns of mushroom evolution.</title>
        <authorList>
            <person name="Varga T."/>
            <person name="Krizsan K."/>
            <person name="Foldi C."/>
            <person name="Dima B."/>
            <person name="Sanchez-Garcia M."/>
            <person name="Sanchez-Ramirez S."/>
            <person name="Szollosi G.J."/>
            <person name="Szarkandi J.G."/>
            <person name="Papp V."/>
            <person name="Albert L."/>
            <person name="Andreopoulos W."/>
            <person name="Angelini C."/>
            <person name="Antonin V."/>
            <person name="Barry K.W."/>
            <person name="Bougher N.L."/>
            <person name="Buchanan P."/>
            <person name="Buyck B."/>
            <person name="Bense V."/>
            <person name="Catcheside P."/>
            <person name="Chovatia M."/>
            <person name="Cooper J."/>
            <person name="Damon W."/>
            <person name="Desjardin D."/>
            <person name="Finy P."/>
            <person name="Geml J."/>
            <person name="Haridas S."/>
            <person name="Hughes K."/>
            <person name="Justo A."/>
            <person name="Karasinski D."/>
            <person name="Kautmanova I."/>
            <person name="Kiss B."/>
            <person name="Kocsube S."/>
            <person name="Kotiranta H."/>
            <person name="LaButti K.M."/>
            <person name="Lechner B.E."/>
            <person name="Liimatainen K."/>
            <person name="Lipzen A."/>
            <person name="Lukacs Z."/>
            <person name="Mihaltcheva S."/>
            <person name="Morgado L.N."/>
            <person name="Niskanen T."/>
            <person name="Noordeloos M.E."/>
            <person name="Ohm R.A."/>
            <person name="Ortiz-Santana B."/>
            <person name="Ovrebo C."/>
            <person name="Racz N."/>
            <person name="Riley R."/>
            <person name="Savchenko A."/>
            <person name="Shiryaev A."/>
            <person name="Soop K."/>
            <person name="Spirin V."/>
            <person name="Szebenyi C."/>
            <person name="Tomsovsky M."/>
            <person name="Tulloss R.E."/>
            <person name="Uehling J."/>
            <person name="Grigoriev I.V."/>
            <person name="Vagvolgyi C."/>
            <person name="Papp T."/>
            <person name="Martin F.M."/>
            <person name="Miettinen O."/>
            <person name="Hibbett D.S."/>
            <person name="Nagy L.G."/>
        </authorList>
    </citation>
    <scope>NUCLEOTIDE SEQUENCE [LARGE SCALE GENOMIC DNA]</scope>
    <source>
        <strain evidence="13 14">CBS 166.37</strain>
    </source>
</reference>
<dbReference type="PANTHER" id="PTHR10828:SF17">
    <property type="entry name" value="PROTEIN-TYROSINE-PHOSPHATASE"/>
    <property type="match status" value="1"/>
</dbReference>
<dbReference type="GO" id="GO:0004725">
    <property type="term" value="F:protein tyrosine phosphatase activity"/>
    <property type="evidence" value="ECO:0007669"/>
    <property type="project" value="UniProtKB-UniRule"/>
</dbReference>
<dbReference type="GO" id="GO:0051301">
    <property type="term" value="P:cell division"/>
    <property type="evidence" value="ECO:0007669"/>
    <property type="project" value="UniProtKB-UniRule"/>
</dbReference>
<evidence type="ECO:0000256" key="5">
    <source>
        <dbReference type="ARBA" id="ARBA00022801"/>
    </source>
</evidence>
<dbReference type="GO" id="GO:0110032">
    <property type="term" value="P:positive regulation of G2/MI transition of meiotic cell cycle"/>
    <property type="evidence" value="ECO:0007669"/>
    <property type="project" value="TreeGrafter"/>
</dbReference>
<dbReference type="CDD" id="cd01530">
    <property type="entry name" value="Cdc25"/>
    <property type="match status" value="1"/>
</dbReference>
<dbReference type="GO" id="GO:0005634">
    <property type="term" value="C:nucleus"/>
    <property type="evidence" value="ECO:0007669"/>
    <property type="project" value="TreeGrafter"/>
</dbReference>
<evidence type="ECO:0000256" key="1">
    <source>
        <dbReference type="ARBA" id="ARBA00011065"/>
    </source>
</evidence>
<keyword evidence="5 10" id="KW-0378">Hydrolase</keyword>
<evidence type="ECO:0000256" key="11">
    <source>
        <dbReference type="SAM" id="MobiDB-lite"/>
    </source>
</evidence>
<feature type="region of interest" description="Disordered" evidence="11">
    <location>
        <begin position="604"/>
        <end position="631"/>
    </location>
</feature>
<evidence type="ECO:0000259" key="12">
    <source>
        <dbReference type="PROSITE" id="PS50206"/>
    </source>
</evidence>